<dbReference type="InterPro" id="IPR007451">
    <property type="entry name" value="HflD"/>
</dbReference>
<dbReference type="Gene3D" id="1.10.3890.10">
    <property type="entry name" value="HflD-like"/>
    <property type="match status" value="1"/>
</dbReference>
<dbReference type="RefSeq" id="WP_126790735.1">
    <property type="nucleotide sequence ID" value="NZ_PIPI01000001.1"/>
</dbReference>
<dbReference type="NCBIfam" id="NF001246">
    <property type="entry name" value="PRK00218.1-2"/>
    <property type="match status" value="1"/>
</dbReference>
<evidence type="ECO:0000256" key="2">
    <source>
        <dbReference type="ARBA" id="ARBA00022490"/>
    </source>
</evidence>
<comment type="similarity">
    <text evidence="4">Belongs to the HflD family.</text>
</comment>
<evidence type="ECO:0000256" key="1">
    <source>
        <dbReference type="ARBA" id="ARBA00022475"/>
    </source>
</evidence>
<keyword evidence="1 4" id="KW-1003">Cell membrane</keyword>
<keyword evidence="6" id="KW-1185">Reference proteome</keyword>
<dbReference type="EMBL" id="PIPI01000001">
    <property type="protein sequence ID" value="RUO21683.1"/>
    <property type="molecule type" value="Genomic_DNA"/>
</dbReference>
<comment type="caution">
    <text evidence="5">The sequence shown here is derived from an EMBL/GenBank/DDBJ whole genome shotgun (WGS) entry which is preliminary data.</text>
</comment>
<evidence type="ECO:0000256" key="3">
    <source>
        <dbReference type="ARBA" id="ARBA00023136"/>
    </source>
</evidence>
<organism evidence="5 6">
    <name type="scientific">Aliidiomarina haloalkalitolerans</name>
    <dbReference type="NCBI Taxonomy" id="859059"/>
    <lineage>
        <taxon>Bacteria</taxon>
        <taxon>Pseudomonadati</taxon>
        <taxon>Pseudomonadota</taxon>
        <taxon>Gammaproteobacteria</taxon>
        <taxon>Alteromonadales</taxon>
        <taxon>Idiomarinaceae</taxon>
        <taxon>Aliidiomarina</taxon>
    </lineage>
</organism>
<dbReference type="PANTHER" id="PTHR38100">
    <property type="entry name" value="HIGH FREQUENCY LYSOGENIZATION PROTEIN HFLD"/>
    <property type="match status" value="1"/>
</dbReference>
<gene>
    <name evidence="4" type="primary">hflD</name>
    <name evidence="5" type="ORF">CWE06_02185</name>
</gene>
<dbReference type="InterPro" id="IPR035932">
    <property type="entry name" value="HflD-like_sf"/>
</dbReference>
<evidence type="ECO:0000313" key="6">
    <source>
        <dbReference type="Proteomes" id="UP000288212"/>
    </source>
</evidence>
<dbReference type="SUPFAM" id="SSF101322">
    <property type="entry name" value="YcfC-like"/>
    <property type="match status" value="1"/>
</dbReference>
<sequence>MSEFTVWEERMIALGGVCLAAVCAQQLARRGEIQPQEHSDVMIHALLEMNPASTEAVFGDLSALKPALRLLRAQLSGEGAKDVEQTRYVVGMLALERRLVRNNQALEQLGRGLQQINRQQKEFDFEPNLIIENAGKLYMDAISPLGPRIQISGKPEHLKQAAVQFHIRTMLLAGIRCAVLWRQLGGKRRQVIFSRPRMMAAIESLLKRF</sequence>
<dbReference type="PANTHER" id="PTHR38100:SF1">
    <property type="entry name" value="HIGH FREQUENCY LYSOGENIZATION PROTEIN HFLD"/>
    <property type="match status" value="1"/>
</dbReference>
<evidence type="ECO:0000313" key="5">
    <source>
        <dbReference type="EMBL" id="RUO21683.1"/>
    </source>
</evidence>
<dbReference type="GO" id="GO:0005886">
    <property type="term" value="C:plasma membrane"/>
    <property type="evidence" value="ECO:0007669"/>
    <property type="project" value="UniProtKB-SubCell"/>
</dbReference>
<evidence type="ECO:0000256" key="4">
    <source>
        <dbReference type="HAMAP-Rule" id="MF_00695"/>
    </source>
</evidence>
<keyword evidence="3 4" id="KW-0472">Membrane</keyword>
<name>A0A432VY96_9GAMM</name>
<protein>
    <recommendedName>
        <fullName evidence="4">High frequency lysogenization protein HflD homolog</fullName>
    </recommendedName>
</protein>
<accession>A0A432VY96</accession>
<dbReference type="HAMAP" id="MF_00695">
    <property type="entry name" value="HflD_protein"/>
    <property type="match status" value="1"/>
</dbReference>
<dbReference type="Pfam" id="PF04356">
    <property type="entry name" value="DUF489"/>
    <property type="match status" value="1"/>
</dbReference>
<reference evidence="5 6" key="1">
    <citation type="journal article" date="2011" name="Front. Microbiol.">
        <title>Genomic signatures of strain selection and enhancement in Bacillus atrophaeus var. globigii, a historical biowarfare simulant.</title>
        <authorList>
            <person name="Gibbons H.S."/>
            <person name="Broomall S.M."/>
            <person name="McNew L.A."/>
            <person name="Daligault H."/>
            <person name="Chapman C."/>
            <person name="Bruce D."/>
            <person name="Karavis M."/>
            <person name="Krepps M."/>
            <person name="McGregor P.A."/>
            <person name="Hong C."/>
            <person name="Park K.H."/>
            <person name="Akmal A."/>
            <person name="Feldman A."/>
            <person name="Lin J.S."/>
            <person name="Chang W.E."/>
            <person name="Higgs B.W."/>
            <person name="Demirev P."/>
            <person name="Lindquist J."/>
            <person name="Liem A."/>
            <person name="Fochler E."/>
            <person name="Read T.D."/>
            <person name="Tapia R."/>
            <person name="Johnson S."/>
            <person name="Bishop-Lilly K.A."/>
            <person name="Detter C."/>
            <person name="Han C."/>
            <person name="Sozhamannan S."/>
            <person name="Rosenzweig C.N."/>
            <person name="Skowronski E.W."/>
        </authorList>
    </citation>
    <scope>NUCLEOTIDE SEQUENCE [LARGE SCALE GENOMIC DNA]</scope>
    <source>
        <strain evidence="5 6">AK5</strain>
    </source>
</reference>
<dbReference type="Proteomes" id="UP000288212">
    <property type="component" value="Unassembled WGS sequence"/>
</dbReference>
<keyword evidence="2 4" id="KW-0963">Cytoplasm</keyword>
<dbReference type="GO" id="GO:0005737">
    <property type="term" value="C:cytoplasm"/>
    <property type="evidence" value="ECO:0007669"/>
    <property type="project" value="UniProtKB-SubCell"/>
</dbReference>
<proteinExistence type="inferred from homology"/>
<dbReference type="OrthoDB" id="9788031at2"/>
<comment type="subcellular location">
    <subcellularLocation>
        <location evidence="4">Cytoplasm</location>
    </subcellularLocation>
    <subcellularLocation>
        <location evidence="4">Cell membrane</location>
        <topology evidence="4">Peripheral membrane protein</topology>
        <orientation evidence="4">Cytoplasmic side</orientation>
    </subcellularLocation>
</comment>
<dbReference type="AlphaFoldDB" id="A0A432VY96"/>